<dbReference type="AlphaFoldDB" id="A0A383XR20"/>
<dbReference type="InterPro" id="IPR014710">
    <property type="entry name" value="RmlC-like_jellyroll"/>
</dbReference>
<dbReference type="GO" id="GO:0046872">
    <property type="term" value="F:metal ion binding"/>
    <property type="evidence" value="ECO:0007669"/>
    <property type="project" value="UniProtKB-KW"/>
</dbReference>
<keyword evidence="2" id="KW-0408">Iron</keyword>
<feature type="binding site" evidence="2">
    <location>
        <position position="100"/>
    </location>
    <ligand>
        <name>Fe cation</name>
        <dbReference type="ChEBI" id="CHEBI:24875"/>
    </ligand>
</feature>
<dbReference type="InterPro" id="IPR011051">
    <property type="entry name" value="RmlC_Cupin_sf"/>
</dbReference>
<evidence type="ECO:0000256" key="1">
    <source>
        <dbReference type="ARBA" id="ARBA00008416"/>
    </source>
</evidence>
<dbReference type="SUPFAM" id="SSF51182">
    <property type="entry name" value="RmlC-like cupins"/>
    <property type="match status" value="1"/>
</dbReference>
<feature type="binding site" evidence="2">
    <location>
        <position position="102"/>
    </location>
    <ligand>
        <name>Fe cation</name>
        <dbReference type="ChEBI" id="CHEBI:24875"/>
    </ligand>
</feature>
<dbReference type="CDD" id="cd02910">
    <property type="entry name" value="cupin_Yhhw_N"/>
    <property type="match status" value="1"/>
</dbReference>
<evidence type="ECO:0000259" key="5">
    <source>
        <dbReference type="Pfam" id="PF17954"/>
    </source>
</evidence>
<dbReference type="OrthoDB" id="9780903at2"/>
<evidence type="ECO:0000256" key="2">
    <source>
        <dbReference type="PIRSR" id="PIRSR006232-1"/>
    </source>
</evidence>
<comment type="cofactor">
    <cofactor evidence="2">
        <name>Fe cation</name>
        <dbReference type="ChEBI" id="CHEBI:24875"/>
    </cofactor>
    <text evidence="2">Binds 1 Fe cation per subunit.</text>
</comment>
<reference evidence="6 7" key="1">
    <citation type="submission" date="2018-05" db="EMBL/GenBank/DDBJ databases">
        <title>Abyssibacter profundi OUC007T gen. nov., sp. nov, a marine bacterium isolated from seawater of the Mariana Trench.</title>
        <authorList>
            <person name="Zhou S."/>
        </authorList>
    </citation>
    <scope>NUCLEOTIDE SEQUENCE [LARGE SCALE GENOMIC DNA]</scope>
    <source>
        <strain evidence="6 7">OUC007</strain>
    </source>
</reference>
<evidence type="ECO:0000259" key="4">
    <source>
        <dbReference type="Pfam" id="PF02678"/>
    </source>
</evidence>
<dbReference type="PIRSF" id="PIRSF006232">
    <property type="entry name" value="Pirin"/>
    <property type="match status" value="1"/>
</dbReference>
<dbReference type="InterPro" id="IPR012093">
    <property type="entry name" value="Pirin"/>
</dbReference>
<dbReference type="EMBL" id="QEQK01000014">
    <property type="protein sequence ID" value="PWN55074.1"/>
    <property type="molecule type" value="Genomic_DNA"/>
</dbReference>
<gene>
    <name evidence="6" type="ORF">DEH80_14465</name>
</gene>
<feature type="binding site" evidence="2">
    <location>
        <position position="58"/>
    </location>
    <ligand>
        <name>Fe cation</name>
        <dbReference type="ChEBI" id="CHEBI:24875"/>
    </ligand>
</feature>
<keyword evidence="7" id="KW-1185">Reference proteome</keyword>
<keyword evidence="6" id="KW-0223">Dioxygenase</keyword>
<feature type="domain" description="Pirin N-terminal" evidence="4">
    <location>
        <begin position="11"/>
        <end position="118"/>
    </location>
</feature>
<dbReference type="InterPro" id="IPR003829">
    <property type="entry name" value="Pirin_N_dom"/>
</dbReference>
<dbReference type="PANTHER" id="PTHR43212">
    <property type="entry name" value="QUERCETIN 2,3-DIOXYGENASE"/>
    <property type="match status" value="1"/>
</dbReference>
<dbReference type="Pfam" id="PF02678">
    <property type="entry name" value="Pirin"/>
    <property type="match status" value="1"/>
</dbReference>
<keyword evidence="2" id="KW-0479">Metal-binding</keyword>
<dbReference type="PANTHER" id="PTHR43212:SF3">
    <property type="entry name" value="QUERCETIN 2,3-DIOXYGENASE"/>
    <property type="match status" value="1"/>
</dbReference>
<proteinExistence type="inferred from homology"/>
<dbReference type="Proteomes" id="UP000251800">
    <property type="component" value="Unassembled WGS sequence"/>
</dbReference>
<dbReference type="RefSeq" id="WP_109721225.1">
    <property type="nucleotide sequence ID" value="NZ_QEQK01000014.1"/>
</dbReference>
<dbReference type="InterPro" id="IPR041602">
    <property type="entry name" value="Quercetinase_C"/>
</dbReference>
<feature type="binding site" evidence="2">
    <location>
        <position position="56"/>
    </location>
    <ligand>
        <name>Fe cation</name>
        <dbReference type="ChEBI" id="CHEBI:24875"/>
    </ligand>
</feature>
<protein>
    <submittedName>
        <fullName evidence="6">Quercetin 2,3-dioxygenase</fullName>
    </submittedName>
</protein>
<dbReference type="Gene3D" id="2.60.120.10">
    <property type="entry name" value="Jelly Rolls"/>
    <property type="match status" value="2"/>
</dbReference>
<keyword evidence="6" id="KW-0560">Oxidoreductase</keyword>
<comment type="caution">
    <text evidence="6">The sequence shown here is derived from an EMBL/GenBank/DDBJ whole genome shotgun (WGS) entry which is preliminary data.</text>
</comment>
<evidence type="ECO:0000313" key="7">
    <source>
        <dbReference type="Proteomes" id="UP000251800"/>
    </source>
</evidence>
<accession>A0A383XR20</accession>
<dbReference type="Pfam" id="PF17954">
    <property type="entry name" value="Pirin_C_2"/>
    <property type="match status" value="1"/>
</dbReference>
<evidence type="ECO:0000256" key="3">
    <source>
        <dbReference type="RuleBase" id="RU003457"/>
    </source>
</evidence>
<evidence type="ECO:0000313" key="6">
    <source>
        <dbReference type="EMBL" id="PWN55074.1"/>
    </source>
</evidence>
<comment type="similarity">
    <text evidence="1 3">Belongs to the pirin family.</text>
</comment>
<sequence length="238" mass="26136">MELRPGELRGRSSHAWLESRHSFSFASYYDPARMGVSDLRVLNDDRVAGGGGFPPHVHYDMEILTYMLEGQLAHRDSTGQQGVLEPGDLQVMSAGRGIEHSEMNASDQHRLRFLQIWIVPQQQGLEPTHDTLRPDADQLRQGFQPVAGPAGANFSLTLHQQASLHLAWPDAAAVMPLPRDLARPLRYLHVADGSVCVAGQRLIAGDAAILSLQDDAPMIADVPSQVLLFGLRDQTARP</sequence>
<dbReference type="GO" id="GO:0051213">
    <property type="term" value="F:dioxygenase activity"/>
    <property type="evidence" value="ECO:0007669"/>
    <property type="project" value="UniProtKB-KW"/>
</dbReference>
<feature type="domain" description="Quercetin 2,3-dioxygenase C-terminal cupin" evidence="5">
    <location>
        <begin position="146"/>
        <end position="230"/>
    </location>
</feature>
<organism evidence="6 7">
    <name type="scientific">Abyssibacter profundi</name>
    <dbReference type="NCBI Taxonomy" id="2182787"/>
    <lineage>
        <taxon>Bacteria</taxon>
        <taxon>Pseudomonadati</taxon>
        <taxon>Pseudomonadota</taxon>
        <taxon>Gammaproteobacteria</taxon>
        <taxon>Chromatiales</taxon>
        <taxon>Oceanococcaceae</taxon>
        <taxon>Abyssibacter</taxon>
    </lineage>
</organism>
<name>A0A383XR20_9GAMM</name>